<accession>A0ABD2FZ02</accession>
<comment type="caution">
    <text evidence="1">The sequence shown here is derived from an EMBL/GenBank/DDBJ whole genome shotgun (WGS) entry which is preliminary data.</text>
</comment>
<keyword evidence="2" id="KW-1185">Reference proteome</keyword>
<organism evidence="1 2">
    <name type="scientific">Pagothenia borchgrevinki</name>
    <name type="common">Bald rockcod</name>
    <name type="synonym">Trematomus borchgrevinki</name>
    <dbReference type="NCBI Taxonomy" id="8213"/>
    <lineage>
        <taxon>Eukaryota</taxon>
        <taxon>Metazoa</taxon>
        <taxon>Chordata</taxon>
        <taxon>Craniata</taxon>
        <taxon>Vertebrata</taxon>
        <taxon>Euteleostomi</taxon>
        <taxon>Actinopterygii</taxon>
        <taxon>Neopterygii</taxon>
        <taxon>Teleostei</taxon>
        <taxon>Neoteleostei</taxon>
        <taxon>Acanthomorphata</taxon>
        <taxon>Eupercaria</taxon>
        <taxon>Perciformes</taxon>
        <taxon>Notothenioidei</taxon>
        <taxon>Nototheniidae</taxon>
        <taxon>Pagothenia</taxon>
    </lineage>
</organism>
<evidence type="ECO:0000313" key="2">
    <source>
        <dbReference type="Proteomes" id="UP001619887"/>
    </source>
</evidence>
<dbReference type="AlphaFoldDB" id="A0ABD2FZ02"/>
<sequence>MAKTLRREATQQSGVRLCQFFGVSLVCPGLNLLHTKLTPKNTSRRNVASRLLRLGHVSHWNTPQRLQPTAK</sequence>
<dbReference type="Proteomes" id="UP001619887">
    <property type="component" value="Unassembled WGS sequence"/>
</dbReference>
<protein>
    <submittedName>
        <fullName evidence="1">Uncharacterized protein</fullName>
    </submittedName>
</protein>
<proteinExistence type="predicted"/>
<reference evidence="1 2" key="2">
    <citation type="journal article" date="2024" name="G3 (Bethesda)">
        <title>The genome of the cryopelagic Antarctic bald notothen, Trematomus borchgrevinki.</title>
        <authorList>
            <person name="Rayamajhi N."/>
            <person name="Rivera-Colon A.G."/>
            <person name="Minhas B.F."/>
            <person name="Cheng C.C."/>
            <person name="Catchen J.M."/>
        </authorList>
    </citation>
    <scope>NUCLEOTIDE SEQUENCE [LARGE SCALE GENOMIC DNA]</scope>
    <source>
        <strain evidence="1">AGRC-2024</strain>
    </source>
</reference>
<reference evidence="1 2" key="1">
    <citation type="journal article" date="2022" name="G3 (Bethesda)">
        <title>Evaluating Illumina-, Nanopore-, and PacBio-based genome assembly strategies with the bald notothen, Trematomus borchgrevinki.</title>
        <authorList>
            <person name="Rayamajhi N."/>
            <person name="Cheng C.C."/>
            <person name="Catchen J.M."/>
        </authorList>
    </citation>
    <scope>NUCLEOTIDE SEQUENCE [LARGE SCALE GENOMIC DNA]</scope>
    <source>
        <strain evidence="1">AGRC-2024</strain>
    </source>
</reference>
<name>A0ABD2FZ02_PAGBO</name>
<dbReference type="EMBL" id="JBIYXZ010002084">
    <property type="protein sequence ID" value="KAL3046845.1"/>
    <property type="molecule type" value="Genomic_DNA"/>
</dbReference>
<evidence type="ECO:0000313" key="1">
    <source>
        <dbReference type="EMBL" id="KAL3046845.1"/>
    </source>
</evidence>
<gene>
    <name evidence="1" type="ORF">OYC64_021130</name>
</gene>